<sequence length="175" mass="19395">MIPFILTFLFSLFIYLVLTAGSGDVGLWSVSELIAGVALSLLTAAIARKFLCRGENYRMANPVRLILIPVYIIGPFFLEVIRANLDVAYRVITGRIRPGIIRVSSGLQTDLGIFMLANSITLTPGTITVDIDESTQDLFIHNINIHPGDEEKQVTPARDLFAFSDLATWIRRIAE</sequence>
<dbReference type="PANTHER" id="PTHR34584">
    <property type="entry name" value="NA(+)/H(+) ANTIPORTER SUBUNIT E1"/>
    <property type="match status" value="1"/>
</dbReference>
<evidence type="ECO:0000256" key="3">
    <source>
        <dbReference type="ARBA" id="ARBA00022692"/>
    </source>
</evidence>
<keyword evidence="3 6" id="KW-0812">Transmembrane</keyword>
<comment type="subcellular location">
    <subcellularLocation>
        <location evidence="1">Cell membrane</location>
        <topology evidence="1">Multi-pass membrane protein</topology>
    </subcellularLocation>
</comment>
<comment type="caution">
    <text evidence="7">The sequence shown here is derived from an EMBL/GenBank/DDBJ whole genome shotgun (WGS) entry which is preliminary data.</text>
</comment>
<name>A0A0W8EEV4_9ZZZZ</name>
<dbReference type="GO" id="GO:0008324">
    <property type="term" value="F:monoatomic cation transmembrane transporter activity"/>
    <property type="evidence" value="ECO:0007669"/>
    <property type="project" value="InterPro"/>
</dbReference>
<protein>
    <submittedName>
        <fullName evidence="7">Na(+)/h(+) antiporter subunit e</fullName>
    </submittedName>
</protein>
<evidence type="ECO:0000256" key="5">
    <source>
        <dbReference type="ARBA" id="ARBA00023136"/>
    </source>
</evidence>
<gene>
    <name evidence="7" type="ORF">ASZ90_016749</name>
</gene>
<dbReference type="AlphaFoldDB" id="A0A0W8EEV4"/>
<dbReference type="PIRSF" id="PIRSF019239">
    <property type="entry name" value="MrpE"/>
    <property type="match status" value="1"/>
</dbReference>
<reference evidence="7" key="1">
    <citation type="journal article" date="2015" name="Proc. Natl. Acad. Sci. U.S.A.">
        <title>Networks of energetic and metabolic interactions define dynamics in microbial communities.</title>
        <authorList>
            <person name="Embree M."/>
            <person name="Liu J.K."/>
            <person name="Al-Bassam M.M."/>
            <person name="Zengler K."/>
        </authorList>
    </citation>
    <scope>NUCLEOTIDE SEQUENCE</scope>
</reference>
<evidence type="ECO:0000256" key="2">
    <source>
        <dbReference type="ARBA" id="ARBA00022475"/>
    </source>
</evidence>
<proteinExistence type="predicted"/>
<evidence type="ECO:0000313" key="7">
    <source>
        <dbReference type="EMBL" id="KUG07147.1"/>
    </source>
</evidence>
<evidence type="ECO:0000256" key="6">
    <source>
        <dbReference type="SAM" id="Phobius"/>
    </source>
</evidence>
<feature type="transmembrane region" description="Helical" evidence="6">
    <location>
        <begin position="33"/>
        <end position="51"/>
    </location>
</feature>
<dbReference type="Pfam" id="PF01899">
    <property type="entry name" value="MNHE"/>
    <property type="match status" value="1"/>
</dbReference>
<dbReference type="InterPro" id="IPR002758">
    <property type="entry name" value="Cation_antiport_E"/>
</dbReference>
<keyword evidence="5 6" id="KW-0472">Membrane</keyword>
<accession>A0A0W8EEV4</accession>
<organism evidence="7">
    <name type="scientific">hydrocarbon metagenome</name>
    <dbReference type="NCBI Taxonomy" id="938273"/>
    <lineage>
        <taxon>unclassified sequences</taxon>
        <taxon>metagenomes</taxon>
        <taxon>ecological metagenomes</taxon>
    </lineage>
</organism>
<dbReference type="GO" id="GO:0005886">
    <property type="term" value="C:plasma membrane"/>
    <property type="evidence" value="ECO:0007669"/>
    <property type="project" value="UniProtKB-SubCell"/>
</dbReference>
<keyword evidence="2" id="KW-1003">Cell membrane</keyword>
<evidence type="ECO:0000256" key="1">
    <source>
        <dbReference type="ARBA" id="ARBA00004651"/>
    </source>
</evidence>
<dbReference type="EMBL" id="LNQE01001764">
    <property type="protein sequence ID" value="KUG07147.1"/>
    <property type="molecule type" value="Genomic_DNA"/>
</dbReference>
<evidence type="ECO:0000256" key="4">
    <source>
        <dbReference type="ARBA" id="ARBA00022989"/>
    </source>
</evidence>
<feature type="transmembrane region" description="Helical" evidence="6">
    <location>
        <begin position="63"/>
        <end position="81"/>
    </location>
</feature>
<keyword evidence="4 6" id="KW-1133">Transmembrane helix</keyword>
<dbReference type="PANTHER" id="PTHR34584:SF1">
    <property type="entry name" value="NA(+)_H(+) ANTIPORTER SUBUNIT E1"/>
    <property type="match status" value="1"/>
</dbReference>